<keyword evidence="3" id="KW-1185">Reference proteome</keyword>
<accession>A0A5J9UZP2</accession>
<dbReference type="EMBL" id="RWGY01000011">
    <property type="protein sequence ID" value="TVU29223.1"/>
    <property type="molecule type" value="Genomic_DNA"/>
</dbReference>
<evidence type="ECO:0000313" key="2">
    <source>
        <dbReference type="EMBL" id="TVU29223.1"/>
    </source>
</evidence>
<dbReference type="Gramene" id="TVU29223">
    <property type="protein sequence ID" value="TVU29223"/>
    <property type="gene ID" value="EJB05_20781"/>
</dbReference>
<gene>
    <name evidence="2" type="ORF">EJB05_20781</name>
</gene>
<comment type="caution">
    <text evidence="2">The sequence shown here is derived from an EMBL/GenBank/DDBJ whole genome shotgun (WGS) entry which is preliminary data.</text>
</comment>
<protein>
    <submittedName>
        <fullName evidence="2">Uncharacterized protein</fullName>
    </submittedName>
</protein>
<dbReference type="Proteomes" id="UP000324897">
    <property type="component" value="Chromosome 1"/>
</dbReference>
<dbReference type="AlphaFoldDB" id="A0A5J9UZP2"/>
<evidence type="ECO:0000256" key="1">
    <source>
        <dbReference type="SAM" id="MobiDB-lite"/>
    </source>
</evidence>
<name>A0A5J9UZP2_9POAL</name>
<feature type="region of interest" description="Disordered" evidence="1">
    <location>
        <begin position="31"/>
        <end position="56"/>
    </location>
</feature>
<sequence length="102" mass="10839">MTAAIWICAAVPSTQQVNAAAPGSFLQSLDAAKQSSSFPDEGPKGDPPRCQRWSPRNLDSRLHHHQPCSSLTAAKQRPLSITVNSLRLPHHYGGLGGMGAVV</sequence>
<proteinExistence type="predicted"/>
<evidence type="ECO:0000313" key="3">
    <source>
        <dbReference type="Proteomes" id="UP000324897"/>
    </source>
</evidence>
<organism evidence="2 3">
    <name type="scientific">Eragrostis curvula</name>
    <name type="common">weeping love grass</name>
    <dbReference type="NCBI Taxonomy" id="38414"/>
    <lineage>
        <taxon>Eukaryota</taxon>
        <taxon>Viridiplantae</taxon>
        <taxon>Streptophyta</taxon>
        <taxon>Embryophyta</taxon>
        <taxon>Tracheophyta</taxon>
        <taxon>Spermatophyta</taxon>
        <taxon>Magnoliopsida</taxon>
        <taxon>Liliopsida</taxon>
        <taxon>Poales</taxon>
        <taxon>Poaceae</taxon>
        <taxon>PACMAD clade</taxon>
        <taxon>Chloridoideae</taxon>
        <taxon>Eragrostideae</taxon>
        <taxon>Eragrostidinae</taxon>
        <taxon>Eragrostis</taxon>
    </lineage>
</organism>
<reference evidence="2 3" key="1">
    <citation type="journal article" date="2019" name="Sci. Rep.">
        <title>A high-quality genome of Eragrostis curvula grass provides insights into Poaceae evolution and supports new strategies to enhance forage quality.</title>
        <authorList>
            <person name="Carballo J."/>
            <person name="Santos B.A.C.M."/>
            <person name="Zappacosta D."/>
            <person name="Garbus I."/>
            <person name="Selva J.P."/>
            <person name="Gallo C.A."/>
            <person name="Diaz A."/>
            <person name="Albertini E."/>
            <person name="Caccamo M."/>
            <person name="Echenique V."/>
        </authorList>
    </citation>
    <scope>NUCLEOTIDE SEQUENCE [LARGE SCALE GENOMIC DNA]</scope>
    <source>
        <strain evidence="3">cv. Victoria</strain>
        <tissue evidence="2">Leaf</tissue>
    </source>
</reference>
<feature type="non-terminal residue" evidence="2">
    <location>
        <position position="1"/>
    </location>
</feature>